<comment type="similarity">
    <text evidence="11">Belongs to the insect chemoreceptor superfamily. Heteromeric odorant receptor channel (TC 1.A.69) family.</text>
</comment>
<keyword evidence="10 11" id="KW-0807">Transducer</keyword>
<gene>
    <name evidence="12" type="ORF">GEV33_014074</name>
</gene>
<evidence type="ECO:0000256" key="6">
    <source>
        <dbReference type="ARBA" id="ARBA00022725"/>
    </source>
</evidence>
<evidence type="ECO:0000256" key="5">
    <source>
        <dbReference type="ARBA" id="ARBA00022692"/>
    </source>
</evidence>
<dbReference type="PANTHER" id="PTHR21137:SF35">
    <property type="entry name" value="ODORANT RECEPTOR 19A-RELATED"/>
    <property type="match status" value="1"/>
</dbReference>
<dbReference type="GO" id="GO:0004984">
    <property type="term" value="F:olfactory receptor activity"/>
    <property type="evidence" value="ECO:0007669"/>
    <property type="project" value="InterPro"/>
</dbReference>
<accession>A0A8J6L241</accession>
<feature type="transmembrane region" description="Helical" evidence="11">
    <location>
        <begin position="331"/>
        <end position="349"/>
    </location>
</feature>
<keyword evidence="8 11" id="KW-0472">Membrane</keyword>
<evidence type="ECO:0000256" key="7">
    <source>
        <dbReference type="ARBA" id="ARBA00022989"/>
    </source>
</evidence>
<comment type="caution">
    <text evidence="11">Lacks conserved residue(s) required for the propagation of feature annotation.</text>
</comment>
<feature type="transmembrane region" description="Helical" evidence="11">
    <location>
        <begin position="209"/>
        <end position="229"/>
    </location>
</feature>
<dbReference type="InterPro" id="IPR004117">
    <property type="entry name" value="7tm6_olfct_rcpt"/>
</dbReference>
<keyword evidence="5 11" id="KW-0812">Transmembrane</keyword>
<dbReference type="GO" id="GO:0005886">
    <property type="term" value="C:plasma membrane"/>
    <property type="evidence" value="ECO:0007669"/>
    <property type="project" value="UniProtKB-SubCell"/>
</dbReference>
<keyword evidence="4 11" id="KW-0716">Sensory transduction</keyword>
<reference evidence="12" key="1">
    <citation type="journal article" date="2020" name="J Insects Food Feed">
        <title>The yellow mealworm (Tenebrio molitor) genome: a resource for the emerging insects as food and feed industry.</title>
        <authorList>
            <person name="Eriksson T."/>
            <person name="Andere A."/>
            <person name="Kelstrup H."/>
            <person name="Emery V."/>
            <person name="Picard C."/>
        </authorList>
    </citation>
    <scope>NUCLEOTIDE SEQUENCE</scope>
    <source>
        <strain evidence="12">Stoneville</strain>
        <tissue evidence="12">Whole head</tissue>
    </source>
</reference>
<evidence type="ECO:0000313" key="13">
    <source>
        <dbReference type="Proteomes" id="UP000719412"/>
    </source>
</evidence>
<protein>
    <recommendedName>
        <fullName evidence="11">Odorant receptor</fullName>
    </recommendedName>
</protein>
<sequence length="460" mass="53410">MSLKICFGPYEAHGAIRHKTQKLHGILTRLAELGYDVELVPTRRLNTLTVHMRDKLIYRCDLRYLQFNIDLDDDPVAQTLVKSVEETRAMFDDDQNVPKFGVHKRVLTTDTHDLLSDDVSLWYEIPGELISNIKNEVEMWTIDSAGEKVHRQIKNQATFMTIFAVVNFLISIVGGCLYLVPLSEDVDTFVAFYLFHNYFPNQEKYLSSIYRTTFLMLGYFMIVHGYQIIYYSEHGRYQSTLLKEHVANLDSCERQTNEEKLFYDDEYQKRIHLRLVFCVKRSVKFVELIERKNREITNLIGVFSICGCLLGIGIVLHLLSGNLTEGYCLRLALLSIGTAAVFSALFWSGQTVEDQSEEIVAALHALNWYNFDKNNKKIYLIMLTNAMQTHRVKFTENYSVNYDLGVQSLAGNPYTQAKFCKSSDRKFFNPLVRMRLSREVDRKRIQTVRKVEMKVSVLKQ</sequence>
<dbReference type="GO" id="GO:0005549">
    <property type="term" value="F:odorant binding"/>
    <property type="evidence" value="ECO:0007669"/>
    <property type="project" value="InterPro"/>
</dbReference>
<evidence type="ECO:0000256" key="2">
    <source>
        <dbReference type="ARBA" id="ARBA00009973"/>
    </source>
</evidence>
<dbReference type="InterPro" id="IPR027885">
    <property type="entry name" value="UPF0728"/>
</dbReference>
<evidence type="ECO:0000256" key="1">
    <source>
        <dbReference type="ARBA" id="ARBA00004651"/>
    </source>
</evidence>
<name>A0A8J6L241_TENMO</name>
<evidence type="ECO:0000256" key="4">
    <source>
        <dbReference type="ARBA" id="ARBA00022606"/>
    </source>
</evidence>
<proteinExistence type="inferred from homology"/>
<comment type="similarity">
    <text evidence="2">Belongs to the UPF0728 family.</text>
</comment>
<feature type="transmembrane region" description="Helical" evidence="11">
    <location>
        <begin position="299"/>
        <end position="319"/>
    </location>
</feature>
<keyword evidence="7 11" id="KW-1133">Transmembrane helix</keyword>
<evidence type="ECO:0000256" key="8">
    <source>
        <dbReference type="ARBA" id="ARBA00023136"/>
    </source>
</evidence>
<evidence type="ECO:0000256" key="10">
    <source>
        <dbReference type="ARBA" id="ARBA00023224"/>
    </source>
</evidence>
<dbReference type="GO" id="GO:0007165">
    <property type="term" value="P:signal transduction"/>
    <property type="evidence" value="ECO:0007669"/>
    <property type="project" value="UniProtKB-KW"/>
</dbReference>
<keyword evidence="9 11" id="KW-0675">Receptor</keyword>
<dbReference type="AlphaFoldDB" id="A0A8J6L241"/>
<evidence type="ECO:0000313" key="12">
    <source>
        <dbReference type="EMBL" id="KAH0808719.1"/>
    </source>
</evidence>
<keyword evidence="6 11" id="KW-0552">Olfaction</keyword>
<feature type="transmembrane region" description="Helical" evidence="11">
    <location>
        <begin position="157"/>
        <end position="180"/>
    </location>
</feature>
<organism evidence="12 13">
    <name type="scientific">Tenebrio molitor</name>
    <name type="common">Yellow mealworm beetle</name>
    <dbReference type="NCBI Taxonomy" id="7067"/>
    <lineage>
        <taxon>Eukaryota</taxon>
        <taxon>Metazoa</taxon>
        <taxon>Ecdysozoa</taxon>
        <taxon>Arthropoda</taxon>
        <taxon>Hexapoda</taxon>
        <taxon>Insecta</taxon>
        <taxon>Pterygota</taxon>
        <taxon>Neoptera</taxon>
        <taxon>Endopterygota</taxon>
        <taxon>Coleoptera</taxon>
        <taxon>Polyphaga</taxon>
        <taxon>Cucujiformia</taxon>
        <taxon>Tenebrionidae</taxon>
        <taxon>Tenebrio</taxon>
    </lineage>
</organism>
<evidence type="ECO:0000256" key="3">
    <source>
        <dbReference type="ARBA" id="ARBA00022475"/>
    </source>
</evidence>
<comment type="subcellular location">
    <subcellularLocation>
        <location evidence="1 11">Cell membrane</location>
        <topology evidence="1 11">Multi-pass membrane protein</topology>
    </subcellularLocation>
</comment>
<dbReference type="Pfam" id="PF02949">
    <property type="entry name" value="7tm_6"/>
    <property type="match status" value="1"/>
</dbReference>
<keyword evidence="3" id="KW-1003">Cell membrane</keyword>
<dbReference type="PANTHER" id="PTHR21137">
    <property type="entry name" value="ODORANT RECEPTOR"/>
    <property type="match status" value="1"/>
</dbReference>
<dbReference type="Proteomes" id="UP000719412">
    <property type="component" value="Unassembled WGS sequence"/>
</dbReference>
<comment type="caution">
    <text evidence="12">The sequence shown here is derived from an EMBL/GenBank/DDBJ whole genome shotgun (WGS) entry which is preliminary data.</text>
</comment>
<reference evidence="12" key="2">
    <citation type="submission" date="2021-08" db="EMBL/GenBank/DDBJ databases">
        <authorList>
            <person name="Eriksson T."/>
        </authorList>
    </citation>
    <scope>NUCLEOTIDE SEQUENCE</scope>
    <source>
        <strain evidence="12">Stoneville</strain>
        <tissue evidence="12">Whole head</tissue>
    </source>
</reference>
<evidence type="ECO:0000256" key="9">
    <source>
        <dbReference type="ARBA" id="ARBA00023170"/>
    </source>
</evidence>
<dbReference type="Pfam" id="PF15092">
    <property type="entry name" value="UPF0728"/>
    <property type="match status" value="1"/>
</dbReference>
<evidence type="ECO:0000256" key="11">
    <source>
        <dbReference type="RuleBase" id="RU351113"/>
    </source>
</evidence>
<keyword evidence="13" id="KW-1185">Reference proteome</keyword>
<dbReference type="EMBL" id="JABDTM020028583">
    <property type="protein sequence ID" value="KAH0808719.1"/>
    <property type="molecule type" value="Genomic_DNA"/>
</dbReference>